<sequence length="143" mass="15867">MTASTSNKKNRRFSLIRLFNSTSSGNSSSASSTSSSTSSSPPNKPMTPTHYRHSVALDTMQTDMMRERRKSIATLTSDAPFRSMSLDLRPPSIRPILSRKETAATTPRAEMPEKMRRFDELLDDLDSSSTIRISLTPDLLQGP</sequence>
<dbReference type="EMBL" id="JAAAJA010000200">
    <property type="protein sequence ID" value="KAG0258964.1"/>
    <property type="molecule type" value="Genomic_DNA"/>
</dbReference>
<gene>
    <name evidence="2" type="ORF">BG011_002967</name>
</gene>
<dbReference type="OrthoDB" id="2392478at2759"/>
<comment type="caution">
    <text evidence="2">The sequence shown here is derived from an EMBL/GenBank/DDBJ whole genome shotgun (WGS) entry which is preliminary data.</text>
</comment>
<evidence type="ECO:0000313" key="3">
    <source>
        <dbReference type="Proteomes" id="UP000726737"/>
    </source>
</evidence>
<feature type="region of interest" description="Disordered" evidence="1">
    <location>
        <begin position="1"/>
        <end position="51"/>
    </location>
</feature>
<feature type="region of interest" description="Disordered" evidence="1">
    <location>
        <begin position="82"/>
        <end position="112"/>
    </location>
</feature>
<accession>A0A9P6Q3C9</accession>
<dbReference type="Proteomes" id="UP000726737">
    <property type="component" value="Unassembled WGS sequence"/>
</dbReference>
<organism evidence="2 3">
    <name type="scientific">Mortierella polycephala</name>
    <dbReference type="NCBI Taxonomy" id="41804"/>
    <lineage>
        <taxon>Eukaryota</taxon>
        <taxon>Fungi</taxon>
        <taxon>Fungi incertae sedis</taxon>
        <taxon>Mucoromycota</taxon>
        <taxon>Mortierellomycotina</taxon>
        <taxon>Mortierellomycetes</taxon>
        <taxon>Mortierellales</taxon>
        <taxon>Mortierellaceae</taxon>
        <taxon>Mortierella</taxon>
    </lineage>
</organism>
<evidence type="ECO:0000313" key="2">
    <source>
        <dbReference type="EMBL" id="KAG0258964.1"/>
    </source>
</evidence>
<reference evidence="2" key="1">
    <citation type="journal article" date="2020" name="Fungal Divers.">
        <title>Resolving the Mortierellaceae phylogeny through synthesis of multi-gene phylogenetics and phylogenomics.</title>
        <authorList>
            <person name="Vandepol N."/>
            <person name="Liber J."/>
            <person name="Desiro A."/>
            <person name="Na H."/>
            <person name="Kennedy M."/>
            <person name="Barry K."/>
            <person name="Grigoriev I.V."/>
            <person name="Miller A.N."/>
            <person name="O'Donnell K."/>
            <person name="Stajich J.E."/>
            <person name="Bonito G."/>
        </authorList>
    </citation>
    <scope>NUCLEOTIDE SEQUENCE</scope>
    <source>
        <strain evidence="2">KOD948</strain>
    </source>
</reference>
<keyword evidence="3" id="KW-1185">Reference proteome</keyword>
<dbReference type="AlphaFoldDB" id="A0A9P6Q3C9"/>
<evidence type="ECO:0000256" key="1">
    <source>
        <dbReference type="SAM" id="MobiDB-lite"/>
    </source>
</evidence>
<name>A0A9P6Q3C9_9FUNG</name>
<feature type="compositionally biased region" description="Low complexity" evidence="1">
    <location>
        <begin position="21"/>
        <end position="40"/>
    </location>
</feature>
<proteinExistence type="predicted"/>
<protein>
    <submittedName>
        <fullName evidence="2">Uncharacterized protein</fullName>
    </submittedName>
</protein>